<gene>
    <name evidence="2" type="ORF">SAMN02744040_02236</name>
</gene>
<reference evidence="3" key="1">
    <citation type="submission" date="2016-11" db="EMBL/GenBank/DDBJ databases">
        <authorList>
            <person name="Varghese N."/>
            <person name="Submissions S."/>
        </authorList>
    </citation>
    <scope>NUCLEOTIDE SEQUENCE [LARGE SCALE GENOMIC DNA]</scope>
    <source>
        <strain evidence="3">DSM 15285</strain>
    </source>
</reference>
<protein>
    <submittedName>
        <fullName evidence="2">Helix-turn-helix domain-containing protein</fullName>
    </submittedName>
</protein>
<dbReference type="STRING" id="1123350.SAMN02744040_02236"/>
<proteinExistence type="predicted"/>
<dbReference type="AlphaFoldDB" id="A0A1M5TN86"/>
<feature type="non-terminal residue" evidence="2">
    <location>
        <position position="155"/>
    </location>
</feature>
<accession>A0A1M5TN86</accession>
<name>A0A1M5TN86_9FIRM</name>
<dbReference type="InterPro" id="IPR021027">
    <property type="entry name" value="Transposase_put_HTH"/>
</dbReference>
<dbReference type="Proteomes" id="UP000242520">
    <property type="component" value="Unassembled WGS sequence"/>
</dbReference>
<dbReference type="RefSeq" id="WP_178137499.1">
    <property type="nucleotide sequence ID" value="NZ_FQXH01000038.1"/>
</dbReference>
<dbReference type="Pfam" id="PF12323">
    <property type="entry name" value="HTH_OrfB_IS605"/>
    <property type="match status" value="1"/>
</dbReference>
<dbReference type="EMBL" id="FQXH01000038">
    <property type="protein sequence ID" value="SHH52116.1"/>
    <property type="molecule type" value="Genomic_DNA"/>
</dbReference>
<keyword evidence="3" id="KW-1185">Reference proteome</keyword>
<evidence type="ECO:0000259" key="1">
    <source>
        <dbReference type="Pfam" id="PF12323"/>
    </source>
</evidence>
<feature type="domain" description="Transposase putative helix-turn-helix" evidence="1">
    <location>
        <begin position="1"/>
        <end position="46"/>
    </location>
</feature>
<evidence type="ECO:0000313" key="2">
    <source>
        <dbReference type="EMBL" id="SHH52116.1"/>
    </source>
</evidence>
<organism evidence="2 3">
    <name type="scientific">Tepidibacter thalassicus DSM 15285</name>
    <dbReference type="NCBI Taxonomy" id="1123350"/>
    <lineage>
        <taxon>Bacteria</taxon>
        <taxon>Bacillati</taxon>
        <taxon>Bacillota</taxon>
        <taxon>Clostridia</taxon>
        <taxon>Peptostreptococcales</taxon>
        <taxon>Peptostreptococcaceae</taxon>
        <taxon>Tepidibacter</taxon>
    </lineage>
</organism>
<evidence type="ECO:0000313" key="3">
    <source>
        <dbReference type="Proteomes" id="UP000242520"/>
    </source>
</evidence>
<sequence length="155" mass="18407">MIRGLIIRLYPTKQQEVLMYKHIGSMRFVYNWALAKRIENYKKYGKRLSVAELGKELTKLKKTEGYKWLYEVSNATLKEAIRDLDKAYGNFFNGSGFPKFKSKKKSEPKFYSRYDKIYFKEDVVNLEKIGKVKYKADYDGIDLTKITKFKNPRVK</sequence>